<name>A0A9Q0F8D2_9ROSI</name>
<sequence length="226" mass="24460">MDFHSIESWAKRRRSKRPRQENSSTQDEYLALCLLTLAKGSTTTTTTTRTTTTTTTTTSSNNQYSSSSPSPPTLTLSYKCTVCDKSFPSYQALGGHKASHRKPTPVLDDDPITIPTPPTPVISTIGRAHECSICHRTFPSGQALGGHKRRHFDGGSGGGGDGNKPLKGVKYSSASRLDFDLNLPFLPELSSASVDLRTAASDQLAFGEEEVESPLPAKRQLITMMI</sequence>
<feature type="region of interest" description="Disordered" evidence="8">
    <location>
        <begin position="44"/>
        <end position="72"/>
    </location>
</feature>
<reference evidence="10" key="1">
    <citation type="submission" date="2022-02" db="EMBL/GenBank/DDBJ databases">
        <authorList>
            <person name="Henning P.M."/>
            <person name="McCubbin A.G."/>
            <person name="Shore J.S."/>
        </authorList>
    </citation>
    <scope>NUCLEOTIDE SEQUENCE</scope>
    <source>
        <strain evidence="10">F60SS</strain>
        <tissue evidence="10">Leaves</tissue>
    </source>
</reference>
<feature type="region of interest" description="Disordered" evidence="8">
    <location>
        <begin position="144"/>
        <end position="167"/>
    </location>
</feature>
<keyword evidence="5" id="KW-0805">Transcription regulation</keyword>
<gene>
    <name evidence="10" type="ORF">Tsubulata_001565</name>
</gene>
<evidence type="ECO:0000259" key="9">
    <source>
        <dbReference type="PROSITE" id="PS50157"/>
    </source>
</evidence>
<dbReference type="SUPFAM" id="SSF57667">
    <property type="entry name" value="beta-beta-alpha zinc fingers"/>
    <property type="match status" value="1"/>
</dbReference>
<evidence type="ECO:0000256" key="4">
    <source>
        <dbReference type="ARBA" id="ARBA00022833"/>
    </source>
</evidence>
<keyword evidence="3 7" id="KW-0863">Zinc-finger</keyword>
<keyword evidence="6" id="KW-0804">Transcription</keyword>
<dbReference type="EMBL" id="JAKUCV010006610">
    <property type="protein sequence ID" value="KAJ4826676.1"/>
    <property type="molecule type" value="Genomic_DNA"/>
</dbReference>
<evidence type="ECO:0000313" key="11">
    <source>
        <dbReference type="Proteomes" id="UP001141552"/>
    </source>
</evidence>
<evidence type="ECO:0000256" key="5">
    <source>
        <dbReference type="ARBA" id="ARBA00023015"/>
    </source>
</evidence>
<comment type="caution">
    <text evidence="10">The sequence shown here is derived from an EMBL/GenBank/DDBJ whole genome shotgun (WGS) entry which is preliminary data.</text>
</comment>
<dbReference type="InterPro" id="IPR013087">
    <property type="entry name" value="Znf_C2H2_type"/>
</dbReference>
<keyword evidence="2" id="KW-0677">Repeat</keyword>
<dbReference type="PANTHER" id="PTHR45988">
    <property type="entry name" value="C2H2 TYPE ZINC FINGER TRANSCRIPTION FACTOR FAMILY-RELATED"/>
    <property type="match status" value="1"/>
</dbReference>
<reference evidence="10" key="2">
    <citation type="journal article" date="2023" name="Plants (Basel)">
        <title>Annotation of the Turnera subulata (Passifloraceae) Draft Genome Reveals the S-Locus Evolved after the Divergence of Turneroideae from Passifloroideae in a Stepwise Manner.</title>
        <authorList>
            <person name="Henning P.M."/>
            <person name="Roalson E.H."/>
            <person name="Mir W."/>
            <person name="McCubbin A.G."/>
            <person name="Shore J.S."/>
        </authorList>
    </citation>
    <scope>NUCLEOTIDE SEQUENCE</scope>
    <source>
        <strain evidence="10">F60SS</strain>
    </source>
</reference>
<dbReference type="OrthoDB" id="40579at2759"/>
<dbReference type="PROSITE" id="PS50157">
    <property type="entry name" value="ZINC_FINGER_C2H2_2"/>
    <property type="match status" value="2"/>
</dbReference>
<proteinExistence type="predicted"/>
<dbReference type="Proteomes" id="UP001141552">
    <property type="component" value="Unassembled WGS sequence"/>
</dbReference>
<evidence type="ECO:0000256" key="2">
    <source>
        <dbReference type="ARBA" id="ARBA00022737"/>
    </source>
</evidence>
<keyword evidence="11" id="KW-1185">Reference proteome</keyword>
<dbReference type="PROSITE" id="PS00028">
    <property type="entry name" value="ZINC_FINGER_C2H2_1"/>
    <property type="match status" value="2"/>
</dbReference>
<organism evidence="10 11">
    <name type="scientific">Turnera subulata</name>
    <dbReference type="NCBI Taxonomy" id="218843"/>
    <lineage>
        <taxon>Eukaryota</taxon>
        <taxon>Viridiplantae</taxon>
        <taxon>Streptophyta</taxon>
        <taxon>Embryophyta</taxon>
        <taxon>Tracheophyta</taxon>
        <taxon>Spermatophyta</taxon>
        <taxon>Magnoliopsida</taxon>
        <taxon>eudicotyledons</taxon>
        <taxon>Gunneridae</taxon>
        <taxon>Pentapetalae</taxon>
        <taxon>rosids</taxon>
        <taxon>fabids</taxon>
        <taxon>Malpighiales</taxon>
        <taxon>Passifloraceae</taxon>
        <taxon>Turnera</taxon>
    </lineage>
</organism>
<protein>
    <recommendedName>
        <fullName evidence="9">C2H2-type domain-containing protein</fullName>
    </recommendedName>
</protein>
<dbReference type="Pfam" id="PF13912">
    <property type="entry name" value="zf-C2H2_6"/>
    <property type="match status" value="2"/>
</dbReference>
<keyword evidence="1" id="KW-0479">Metal-binding</keyword>
<keyword evidence="4" id="KW-0862">Zinc</keyword>
<dbReference type="AlphaFoldDB" id="A0A9Q0F8D2"/>
<dbReference type="SMART" id="SM00355">
    <property type="entry name" value="ZnF_C2H2"/>
    <property type="match status" value="2"/>
</dbReference>
<evidence type="ECO:0000256" key="7">
    <source>
        <dbReference type="PROSITE-ProRule" id="PRU00042"/>
    </source>
</evidence>
<feature type="domain" description="C2H2-type" evidence="9">
    <location>
        <begin position="129"/>
        <end position="151"/>
    </location>
</feature>
<dbReference type="GO" id="GO:0005634">
    <property type="term" value="C:nucleus"/>
    <property type="evidence" value="ECO:0007669"/>
    <property type="project" value="TreeGrafter"/>
</dbReference>
<dbReference type="InterPro" id="IPR036236">
    <property type="entry name" value="Znf_C2H2_sf"/>
</dbReference>
<dbReference type="GO" id="GO:0003700">
    <property type="term" value="F:DNA-binding transcription factor activity"/>
    <property type="evidence" value="ECO:0007669"/>
    <property type="project" value="InterPro"/>
</dbReference>
<feature type="region of interest" description="Disordered" evidence="8">
    <location>
        <begin position="94"/>
        <end position="117"/>
    </location>
</feature>
<dbReference type="GO" id="GO:0008270">
    <property type="term" value="F:zinc ion binding"/>
    <property type="evidence" value="ECO:0007669"/>
    <property type="project" value="UniProtKB-KW"/>
</dbReference>
<dbReference type="InterPro" id="IPR044653">
    <property type="entry name" value="AZF1/2/3-like"/>
</dbReference>
<feature type="region of interest" description="Disordered" evidence="8">
    <location>
        <begin position="1"/>
        <end position="25"/>
    </location>
</feature>
<evidence type="ECO:0000313" key="10">
    <source>
        <dbReference type="EMBL" id="KAJ4826676.1"/>
    </source>
</evidence>
<dbReference type="GO" id="GO:0000976">
    <property type="term" value="F:transcription cis-regulatory region binding"/>
    <property type="evidence" value="ECO:0007669"/>
    <property type="project" value="TreeGrafter"/>
</dbReference>
<dbReference type="Gene3D" id="3.30.160.60">
    <property type="entry name" value="Classic Zinc Finger"/>
    <property type="match status" value="1"/>
</dbReference>
<evidence type="ECO:0000256" key="8">
    <source>
        <dbReference type="SAM" id="MobiDB-lite"/>
    </source>
</evidence>
<feature type="domain" description="C2H2-type" evidence="9">
    <location>
        <begin position="78"/>
        <end position="105"/>
    </location>
</feature>
<dbReference type="PANTHER" id="PTHR45988:SF90">
    <property type="entry name" value="ZINC FINGER PROTEIN ZAT10-LIKE"/>
    <property type="match status" value="1"/>
</dbReference>
<evidence type="ECO:0000256" key="1">
    <source>
        <dbReference type="ARBA" id="ARBA00022723"/>
    </source>
</evidence>
<accession>A0A9Q0F8D2</accession>
<evidence type="ECO:0000256" key="6">
    <source>
        <dbReference type="ARBA" id="ARBA00023163"/>
    </source>
</evidence>
<evidence type="ECO:0000256" key="3">
    <source>
        <dbReference type="ARBA" id="ARBA00022771"/>
    </source>
</evidence>